<evidence type="ECO:0000313" key="1">
    <source>
        <dbReference type="EMBL" id="CAA9288219.1"/>
    </source>
</evidence>
<name>A0A6J4JUT4_9ACTN</name>
<feature type="non-terminal residue" evidence="1">
    <location>
        <position position="22"/>
    </location>
</feature>
<reference evidence="1" key="1">
    <citation type="submission" date="2020-02" db="EMBL/GenBank/DDBJ databases">
        <authorList>
            <person name="Meier V. D."/>
        </authorList>
    </citation>
    <scope>NUCLEOTIDE SEQUENCE</scope>
    <source>
        <strain evidence="1">AVDCRST_MAG48</strain>
    </source>
</reference>
<accession>A0A6J4JUT4</accession>
<feature type="non-terminal residue" evidence="1">
    <location>
        <position position="1"/>
    </location>
</feature>
<sequence length="22" mass="2406">SCWPTWPPTAPTSWGCGWSAAR</sequence>
<dbReference type="AlphaFoldDB" id="A0A6J4JUT4"/>
<organism evidence="1">
    <name type="scientific">uncultured Friedmanniella sp</name>
    <dbReference type="NCBI Taxonomy" id="335381"/>
    <lineage>
        <taxon>Bacteria</taxon>
        <taxon>Bacillati</taxon>
        <taxon>Actinomycetota</taxon>
        <taxon>Actinomycetes</taxon>
        <taxon>Propionibacteriales</taxon>
        <taxon>Nocardioidaceae</taxon>
        <taxon>Friedmanniella</taxon>
        <taxon>environmental samples</taxon>
    </lineage>
</organism>
<gene>
    <name evidence="1" type="ORF">AVDCRST_MAG48-310</name>
</gene>
<proteinExistence type="predicted"/>
<dbReference type="EMBL" id="CADCTS010000045">
    <property type="protein sequence ID" value="CAA9288219.1"/>
    <property type="molecule type" value="Genomic_DNA"/>
</dbReference>
<protein>
    <submittedName>
        <fullName evidence="1">Uncharacterized protein</fullName>
    </submittedName>
</protein>